<accession>A0A165VZU1</accession>
<dbReference type="EMBL" id="KV425551">
    <property type="protein sequence ID" value="KZT30449.1"/>
    <property type="molecule type" value="Genomic_DNA"/>
</dbReference>
<keyword evidence="2" id="KW-1185">Reference proteome</keyword>
<protein>
    <submittedName>
        <fullName evidence="1">Uncharacterized protein</fullName>
    </submittedName>
</protein>
<dbReference type="Proteomes" id="UP000076761">
    <property type="component" value="Unassembled WGS sequence"/>
</dbReference>
<gene>
    <name evidence="1" type="ORF">NEOLEDRAFT_9972</name>
</gene>
<reference evidence="1 2" key="1">
    <citation type="journal article" date="2016" name="Mol. Biol. Evol.">
        <title>Comparative Genomics of Early-Diverging Mushroom-Forming Fungi Provides Insights into the Origins of Lignocellulose Decay Capabilities.</title>
        <authorList>
            <person name="Nagy L.G."/>
            <person name="Riley R."/>
            <person name="Tritt A."/>
            <person name="Adam C."/>
            <person name="Daum C."/>
            <person name="Floudas D."/>
            <person name="Sun H."/>
            <person name="Yadav J.S."/>
            <person name="Pangilinan J."/>
            <person name="Larsson K.H."/>
            <person name="Matsuura K."/>
            <person name="Barry K."/>
            <person name="Labutti K."/>
            <person name="Kuo R."/>
            <person name="Ohm R.A."/>
            <person name="Bhattacharya S.S."/>
            <person name="Shirouzu T."/>
            <person name="Yoshinaga Y."/>
            <person name="Martin F.M."/>
            <person name="Grigoriev I.V."/>
            <person name="Hibbett D.S."/>
        </authorList>
    </citation>
    <scope>NUCLEOTIDE SEQUENCE [LARGE SCALE GENOMIC DNA]</scope>
    <source>
        <strain evidence="1 2">HHB14362 ss-1</strain>
    </source>
</reference>
<dbReference type="OrthoDB" id="10658904at2759"/>
<evidence type="ECO:0000313" key="2">
    <source>
        <dbReference type="Proteomes" id="UP000076761"/>
    </source>
</evidence>
<evidence type="ECO:0000313" key="1">
    <source>
        <dbReference type="EMBL" id="KZT30449.1"/>
    </source>
</evidence>
<organism evidence="1 2">
    <name type="scientific">Neolentinus lepideus HHB14362 ss-1</name>
    <dbReference type="NCBI Taxonomy" id="1314782"/>
    <lineage>
        <taxon>Eukaryota</taxon>
        <taxon>Fungi</taxon>
        <taxon>Dikarya</taxon>
        <taxon>Basidiomycota</taxon>
        <taxon>Agaricomycotina</taxon>
        <taxon>Agaricomycetes</taxon>
        <taxon>Gloeophyllales</taxon>
        <taxon>Gloeophyllaceae</taxon>
        <taxon>Neolentinus</taxon>
    </lineage>
</organism>
<name>A0A165VZU1_9AGAM</name>
<proteinExistence type="predicted"/>
<sequence>MTGVTRPVTLRGPPRNLGCSSPSRLRTFLEFLPSDLEPPAVVKDVVLQYSIMATSTVQLGRQLCLMKPPLNCSIRLAAQQISAEALLFLNLGRLFKPNVAGRVPGSSIAPGLDESGVLEPATPSGGRTSRVLAIYAACYNYSTYAPSAAFDGTADCRNIVALASPRGILMAGTADCILATNVMLLKTVSYFAPPGISMSK</sequence>
<dbReference type="InParanoid" id="A0A165VZU1"/>
<dbReference type="AlphaFoldDB" id="A0A165VZU1"/>